<feature type="non-terminal residue" evidence="2">
    <location>
        <position position="1"/>
    </location>
</feature>
<feature type="compositionally biased region" description="Basic and acidic residues" evidence="1">
    <location>
        <begin position="53"/>
        <end position="93"/>
    </location>
</feature>
<dbReference type="AlphaFoldDB" id="A0A0B6ZMF4"/>
<dbReference type="EMBL" id="HACG01022171">
    <property type="protein sequence ID" value="CEK69036.1"/>
    <property type="molecule type" value="Transcribed_RNA"/>
</dbReference>
<proteinExistence type="predicted"/>
<feature type="non-terminal residue" evidence="2">
    <location>
        <position position="114"/>
    </location>
</feature>
<protein>
    <submittedName>
        <fullName evidence="2">Uncharacterized protein</fullName>
    </submittedName>
</protein>
<reference evidence="2" key="1">
    <citation type="submission" date="2014-12" db="EMBL/GenBank/DDBJ databases">
        <title>Insight into the proteome of Arion vulgaris.</title>
        <authorList>
            <person name="Aradska J."/>
            <person name="Bulat T."/>
            <person name="Smidak R."/>
            <person name="Sarate P."/>
            <person name="Gangsoo J."/>
            <person name="Sialana F."/>
            <person name="Bilban M."/>
            <person name="Lubec G."/>
        </authorList>
    </citation>
    <scope>NUCLEOTIDE SEQUENCE</scope>
    <source>
        <tissue evidence="2">Skin</tissue>
    </source>
</reference>
<feature type="compositionally biased region" description="Basic and acidic residues" evidence="1">
    <location>
        <begin position="101"/>
        <end position="114"/>
    </location>
</feature>
<evidence type="ECO:0000313" key="2">
    <source>
        <dbReference type="EMBL" id="CEK69036.1"/>
    </source>
</evidence>
<name>A0A0B6ZMF4_9EUPU</name>
<organism evidence="2">
    <name type="scientific">Arion vulgaris</name>
    <dbReference type="NCBI Taxonomy" id="1028688"/>
    <lineage>
        <taxon>Eukaryota</taxon>
        <taxon>Metazoa</taxon>
        <taxon>Spiralia</taxon>
        <taxon>Lophotrochozoa</taxon>
        <taxon>Mollusca</taxon>
        <taxon>Gastropoda</taxon>
        <taxon>Heterobranchia</taxon>
        <taxon>Euthyneura</taxon>
        <taxon>Panpulmonata</taxon>
        <taxon>Eupulmonata</taxon>
        <taxon>Stylommatophora</taxon>
        <taxon>Helicina</taxon>
        <taxon>Arionoidea</taxon>
        <taxon>Arionidae</taxon>
        <taxon>Arion</taxon>
    </lineage>
</organism>
<sequence length="114" mass="13888">HISSTYKPTRYSHNREMSRDRQGRWTRDYRTWHHDGKRFDRDRHNKYPTSQRSADRDRGGRIDRNSKYDQLRSKDKQDRKYTESSDIHKDSSHGRQGRSPQQKDKPSLLKEVKM</sequence>
<feature type="compositionally biased region" description="Basic and acidic residues" evidence="1">
    <location>
        <begin position="13"/>
        <end position="45"/>
    </location>
</feature>
<accession>A0A0B6ZMF4</accession>
<evidence type="ECO:0000256" key="1">
    <source>
        <dbReference type="SAM" id="MobiDB-lite"/>
    </source>
</evidence>
<feature type="region of interest" description="Disordered" evidence="1">
    <location>
        <begin position="1"/>
        <end position="114"/>
    </location>
</feature>
<gene>
    <name evidence="2" type="primary">ORF68670</name>
</gene>